<dbReference type="GO" id="GO:0009507">
    <property type="term" value="C:chloroplast"/>
    <property type="evidence" value="ECO:0007669"/>
    <property type="project" value="UniProtKB-SubCell"/>
</dbReference>
<keyword evidence="12" id="KW-1185">Reference proteome</keyword>
<keyword evidence="5" id="KW-0378">Hydrolase</keyword>
<keyword evidence="8" id="KW-0443">Lipid metabolism</keyword>
<evidence type="ECO:0000256" key="2">
    <source>
        <dbReference type="ARBA" id="ARBA00010701"/>
    </source>
</evidence>
<keyword evidence="3" id="KW-0150">Chloroplast</keyword>
<dbReference type="InterPro" id="IPR002921">
    <property type="entry name" value="Fungal_lipase-type"/>
</dbReference>
<gene>
    <name evidence="11" type="ORF">Bca52824_010409</name>
</gene>
<keyword evidence="4" id="KW-0934">Plastid</keyword>
<dbReference type="SUPFAM" id="SSF53474">
    <property type="entry name" value="alpha/beta-Hydrolases"/>
    <property type="match status" value="1"/>
</dbReference>
<evidence type="ECO:0000313" key="12">
    <source>
        <dbReference type="Proteomes" id="UP000886595"/>
    </source>
</evidence>
<dbReference type="GO" id="GO:0009695">
    <property type="term" value="P:jasmonic acid biosynthetic process"/>
    <property type="evidence" value="ECO:0007669"/>
    <property type="project" value="TreeGrafter"/>
</dbReference>
<evidence type="ECO:0000256" key="7">
    <source>
        <dbReference type="ARBA" id="ARBA00022963"/>
    </source>
</evidence>
<dbReference type="InterPro" id="IPR029058">
    <property type="entry name" value="AB_hydrolase_fold"/>
</dbReference>
<dbReference type="Pfam" id="PF01764">
    <property type="entry name" value="Lipase_3"/>
    <property type="match status" value="1"/>
</dbReference>
<evidence type="ECO:0000256" key="4">
    <source>
        <dbReference type="ARBA" id="ARBA00022640"/>
    </source>
</evidence>
<keyword evidence="6" id="KW-0809">Transit peptide</keyword>
<organism evidence="11 12">
    <name type="scientific">Brassica carinata</name>
    <name type="common">Ethiopian mustard</name>
    <name type="synonym">Abyssinian cabbage</name>
    <dbReference type="NCBI Taxonomy" id="52824"/>
    <lineage>
        <taxon>Eukaryota</taxon>
        <taxon>Viridiplantae</taxon>
        <taxon>Streptophyta</taxon>
        <taxon>Embryophyta</taxon>
        <taxon>Tracheophyta</taxon>
        <taxon>Spermatophyta</taxon>
        <taxon>Magnoliopsida</taxon>
        <taxon>eudicotyledons</taxon>
        <taxon>Gunneridae</taxon>
        <taxon>Pentapetalae</taxon>
        <taxon>rosids</taxon>
        <taxon>malvids</taxon>
        <taxon>Brassicales</taxon>
        <taxon>Brassicaceae</taxon>
        <taxon>Brassiceae</taxon>
        <taxon>Brassica</taxon>
    </lineage>
</organism>
<evidence type="ECO:0000256" key="8">
    <source>
        <dbReference type="ARBA" id="ARBA00023098"/>
    </source>
</evidence>
<dbReference type="CDD" id="cd00519">
    <property type="entry name" value="Lipase_3"/>
    <property type="match status" value="1"/>
</dbReference>
<evidence type="ECO:0000256" key="1">
    <source>
        <dbReference type="ARBA" id="ARBA00004229"/>
    </source>
</evidence>
<comment type="catalytic activity">
    <reaction evidence="9">
        <text>a 1,2-diacyl-3-O-[alpha-D-galactosyl-(1-&gt;6)-beta-D-galactosyl]-sn-glycerol + H2O = acyl-3-O-[alpha-D-galactosyl-(1-&gt;6)-beta-D-galactosyl]-sn-glycerol + a fatty acid + H(+)</text>
        <dbReference type="Rhea" id="RHEA:48372"/>
        <dbReference type="ChEBI" id="CHEBI:15377"/>
        <dbReference type="ChEBI" id="CHEBI:15378"/>
        <dbReference type="ChEBI" id="CHEBI:28396"/>
        <dbReference type="ChEBI" id="CHEBI:28868"/>
        <dbReference type="ChEBI" id="CHEBI:90310"/>
    </reaction>
    <physiologicalReaction direction="left-to-right" evidence="9">
        <dbReference type="Rhea" id="RHEA:48373"/>
    </physiologicalReaction>
</comment>
<evidence type="ECO:0000256" key="6">
    <source>
        <dbReference type="ARBA" id="ARBA00022946"/>
    </source>
</evidence>
<dbReference type="PANTHER" id="PTHR31403:SF4">
    <property type="entry name" value="PHOSPHOLIPASE A1-IALPHA2, CHLOROPLASTIC"/>
    <property type="match status" value="1"/>
</dbReference>
<name>A0A8X7WD90_BRACI</name>
<proteinExistence type="inferred from homology"/>
<dbReference type="FunFam" id="3.40.50.1820:FF:000106">
    <property type="entry name" value="Galactolipase DONGLE, chloroplastic"/>
    <property type="match status" value="1"/>
</dbReference>
<keyword evidence="7" id="KW-0442">Lipid degradation</keyword>
<reference evidence="11 12" key="1">
    <citation type="submission" date="2020-02" db="EMBL/GenBank/DDBJ databases">
        <authorList>
            <person name="Ma Q."/>
            <person name="Huang Y."/>
            <person name="Song X."/>
            <person name="Pei D."/>
        </authorList>
    </citation>
    <scope>NUCLEOTIDE SEQUENCE [LARGE SCALE GENOMIC DNA]</scope>
    <source>
        <strain evidence="11">Sxm20200214</strain>
        <tissue evidence="11">Leaf</tissue>
    </source>
</reference>
<dbReference type="PANTHER" id="PTHR31403">
    <property type="entry name" value="PHOSPHOLIPASE A1-IBETA2, CHLOROPLASTIC"/>
    <property type="match status" value="1"/>
</dbReference>
<evidence type="ECO:0000259" key="10">
    <source>
        <dbReference type="Pfam" id="PF01764"/>
    </source>
</evidence>
<evidence type="ECO:0000256" key="9">
    <source>
        <dbReference type="ARBA" id="ARBA00048139"/>
    </source>
</evidence>
<dbReference type="AlphaFoldDB" id="A0A8X7WD90"/>
<protein>
    <recommendedName>
        <fullName evidence="10">Fungal lipase-type domain-containing protein</fullName>
    </recommendedName>
</protein>
<dbReference type="OrthoDB" id="426718at2759"/>
<dbReference type="GO" id="GO:0016042">
    <property type="term" value="P:lipid catabolic process"/>
    <property type="evidence" value="ECO:0007669"/>
    <property type="project" value="UniProtKB-KW"/>
</dbReference>
<dbReference type="Gene3D" id="3.40.50.1820">
    <property type="entry name" value="alpha/beta hydrolase"/>
    <property type="match status" value="1"/>
</dbReference>
<sequence length="485" mass="54698">MAARSLVQNPNLKHIPILRSDKNLQHTLSLPYLVSLHNSNSHTSKRLVISSSSFSSVLAPHILTSPIASSPISHAQPPCSSAEATVPLSRVWREIQGCSNWQDLIEPLNPLLQQEITRYGNLVSTCYKAFDLNPNSKRYLSCKYGRKTLLRETGINQPEEYQVTKYIYATPDININIRPIQNEANKGARWVGYVAVSSDDSVKRLGRRDIVVTFRGTVTNPEWLTNFMSSLAPARFHPHNPRPDVKVESGFLSLYTSDESESNFGLESCRQQLLSEISRLMNKHKGEDMSITLAGHSMGSSLAHLLAYDIAELGLNKKIGERDVPVTVFSFAGPRVGNLWFKKRCEELGVKVLRITNVNDPITKLPGVLFNENFRVLGGFCELPWSCSCYAHVGVELTLNFFDVQNMSCVHDLQTYIDLLNCRRISSRSADTNEDQDDSENVAFNFLKRKGEKLMFLKGQRMMHWSNLVNLLSSVSNHMLYCNIF</sequence>
<dbReference type="Proteomes" id="UP000886595">
    <property type="component" value="Unassembled WGS sequence"/>
</dbReference>
<dbReference type="GO" id="GO:0047714">
    <property type="term" value="F:galactolipase activity"/>
    <property type="evidence" value="ECO:0007669"/>
    <property type="project" value="UniProtKB-ARBA"/>
</dbReference>
<dbReference type="GO" id="GO:0008970">
    <property type="term" value="F:phospholipase A1 activity"/>
    <property type="evidence" value="ECO:0007669"/>
    <property type="project" value="TreeGrafter"/>
</dbReference>
<dbReference type="EMBL" id="JAAMPC010000002">
    <property type="protein sequence ID" value="KAG2327681.1"/>
    <property type="molecule type" value="Genomic_DNA"/>
</dbReference>
<evidence type="ECO:0000256" key="5">
    <source>
        <dbReference type="ARBA" id="ARBA00022801"/>
    </source>
</evidence>
<accession>A0A8X7WD90</accession>
<feature type="domain" description="Fungal lipase-type" evidence="10">
    <location>
        <begin position="211"/>
        <end position="368"/>
    </location>
</feature>
<comment type="similarity">
    <text evidence="2">Belongs to the AB hydrolase superfamily. Lipase family.</text>
</comment>
<evidence type="ECO:0000313" key="11">
    <source>
        <dbReference type="EMBL" id="KAG2327681.1"/>
    </source>
</evidence>
<comment type="caution">
    <text evidence="11">The sequence shown here is derived from an EMBL/GenBank/DDBJ whole genome shotgun (WGS) entry which is preliminary data.</text>
</comment>
<comment type="subcellular location">
    <subcellularLocation>
        <location evidence="1">Plastid</location>
        <location evidence="1">Chloroplast</location>
    </subcellularLocation>
</comment>
<evidence type="ECO:0000256" key="3">
    <source>
        <dbReference type="ARBA" id="ARBA00022528"/>
    </source>
</evidence>